<proteinExistence type="predicted"/>
<dbReference type="EMBL" id="JANPWE010000001">
    <property type="protein sequence ID" value="MCR6544007.1"/>
    <property type="molecule type" value="Genomic_DNA"/>
</dbReference>
<accession>A0ABT1XZF7</accession>
<gene>
    <name evidence="1" type="ORF">NVS47_00475</name>
</gene>
<comment type="caution">
    <text evidence="1">The sequence shown here is derived from an EMBL/GenBank/DDBJ whole genome shotgun (WGS) entry which is preliminary data.</text>
</comment>
<organism evidence="1 2">
    <name type="scientific">Dehalobacterium formicoaceticum</name>
    <dbReference type="NCBI Taxonomy" id="51515"/>
    <lineage>
        <taxon>Bacteria</taxon>
        <taxon>Bacillati</taxon>
        <taxon>Bacillota</taxon>
        <taxon>Clostridia</taxon>
        <taxon>Eubacteriales</taxon>
        <taxon>Peptococcaceae</taxon>
        <taxon>Dehalobacterium</taxon>
    </lineage>
</organism>
<sequence>MTYNPNRYKENAFSEIAQAEAEIAQCMADFVCCVLDELKHDNRRCVEEKIELFRCLILASAVKEKAIAAVINALANNTTANKGVCDFPEAYMEEE</sequence>
<name>A0ABT1XZF7_9FIRM</name>
<evidence type="ECO:0000313" key="2">
    <source>
        <dbReference type="Proteomes" id="UP001524944"/>
    </source>
</evidence>
<dbReference type="Proteomes" id="UP001524944">
    <property type="component" value="Unassembled WGS sequence"/>
</dbReference>
<keyword evidence="2" id="KW-1185">Reference proteome</keyword>
<dbReference type="RefSeq" id="WP_089609516.1">
    <property type="nucleotide sequence ID" value="NZ_JANPWE010000001.1"/>
</dbReference>
<reference evidence="1 2" key="1">
    <citation type="submission" date="2022-08" db="EMBL/GenBank/DDBJ databases">
        <title>Proteogenomics of the novel Dehalobacterium formicoaceticum strain EZ94 highlights a key role of methyltransferases during anaerobic dichloromethane degradation.</title>
        <authorList>
            <person name="Wasmund K."/>
        </authorList>
    </citation>
    <scope>NUCLEOTIDE SEQUENCE [LARGE SCALE GENOMIC DNA]</scope>
    <source>
        <strain evidence="1 2">EZ94</strain>
    </source>
</reference>
<evidence type="ECO:0000313" key="1">
    <source>
        <dbReference type="EMBL" id="MCR6544007.1"/>
    </source>
</evidence>
<protein>
    <submittedName>
        <fullName evidence="1">Uncharacterized protein</fullName>
    </submittedName>
</protein>